<dbReference type="AlphaFoldDB" id="A0A379SRI5"/>
<gene>
    <name evidence="1" type="ORF">NCTC7304_01424</name>
</gene>
<organism evidence="1 2">
    <name type="scientific">Salmonella enterica subsp. arizonae</name>
    <dbReference type="NCBI Taxonomy" id="59203"/>
    <lineage>
        <taxon>Bacteria</taxon>
        <taxon>Pseudomonadati</taxon>
        <taxon>Pseudomonadota</taxon>
        <taxon>Gammaproteobacteria</taxon>
        <taxon>Enterobacterales</taxon>
        <taxon>Enterobacteriaceae</taxon>
        <taxon>Salmonella</taxon>
    </lineage>
</organism>
<sequence length="77" mass="8583">MAASSCLKSISPSLSKTLWARSVSVGLRYQVCAVKRGSVRPSSPHFIGKRMDLAVLRSVEPVHLRGMLCFRQCIEHR</sequence>
<proteinExistence type="predicted"/>
<name>A0A379SRI5_SALER</name>
<dbReference type="Proteomes" id="UP000254762">
    <property type="component" value="Unassembled WGS sequence"/>
</dbReference>
<reference evidence="1 2" key="1">
    <citation type="submission" date="2018-06" db="EMBL/GenBank/DDBJ databases">
        <authorList>
            <consortium name="Pathogen Informatics"/>
            <person name="Doyle S."/>
        </authorList>
    </citation>
    <scope>NUCLEOTIDE SEQUENCE [LARGE SCALE GENOMIC DNA]</scope>
    <source>
        <strain evidence="1 2">NCTC7304</strain>
    </source>
</reference>
<evidence type="ECO:0000313" key="2">
    <source>
        <dbReference type="Proteomes" id="UP000254762"/>
    </source>
</evidence>
<protein>
    <submittedName>
        <fullName evidence="1">Uncharacterized protein</fullName>
    </submittedName>
</protein>
<evidence type="ECO:0000313" key="1">
    <source>
        <dbReference type="EMBL" id="SUG32007.1"/>
    </source>
</evidence>
<accession>A0A379SRI5</accession>
<dbReference type="EMBL" id="UGXD01000002">
    <property type="protein sequence ID" value="SUG32007.1"/>
    <property type="molecule type" value="Genomic_DNA"/>
</dbReference>